<sequence length="298" mass="33386">MDGLQFTSICKHNCLIIFDALSPGELQTGKHLYSNVQDHAFAIDRQGYCTRYEISSRSVLYARIMQVLQECKAGVSKPVLHFEGHGDAARGLYIAASSEYIAWADLQDLIAEVNEATRNNTGVVVAACHGFALAERLQCNTASPFNFLIAPDNEMSAGAFRDTMSGFYKIMAVSGDLASGLQVLPPTMQLRVAGEWFYRELAAYFIHHFTQADRQVIIEEAVTQVMLRYKAIDRNNRRILIKAARASVRKKLKFSDIARYFSQIFFHGSPPVTDADFTAFVDGAKTFHSARQALRRIR</sequence>
<accession>A0A1G8K343</accession>
<dbReference type="RefSeq" id="WP_139207475.1">
    <property type="nucleotide sequence ID" value="NZ_FNDG01000015.1"/>
</dbReference>
<name>A0A1G8K343_9GAMM</name>
<protein>
    <submittedName>
        <fullName evidence="1">Uncharacterized protein</fullName>
    </submittedName>
</protein>
<dbReference type="EMBL" id="FNDG01000015">
    <property type="protein sequence ID" value="SDI37230.1"/>
    <property type="molecule type" value="Genomic_DNA"/>
</dbReference>
<dbReference type="Proteomes" id="UP000198606">
    <property type="component" value="Unassembled WGS sequence"/>
</dbReference>
<organism evidence="1 2">
    <name type="scientific">Phytopseudomonas flavescens</name>
    <dbReference type="NCBI Taxonomy" id="29435"/>
    <lineage>
        <taxon>Bacteria</taxon>
        <taxon>Pseudomonadati</taxon>
        <taxon>Pseudomonadota</taxon>
        <taxon>Gammaproteobacteria</taxon>
        <taxon>Pseudomonadales</taxon>
        <taxon>Pseudomonadaceae</taxon>
        <taxon>Phytopseudomonas</taxon>
    </lineage>
</organism>
<dbReference type="STRING" id="29435.SAMN05216588_115134"/>
<proteinExistence type="predicted"/>
<dbReference type="AlphaFoldDB" id="A0A1G8K343"/>
<evidence type="ECO:0000313" key="1">
    <source>
        <dbReference type="EMBL" id="SDI37230.1"/>
    </source>
</evidence>
<reference evidence="1 2" key="1">
    <citation type="submission" date="2016-10" db="EMBL/GenBank/DDBJ databases">
        <authorList>
            <person name="de Groot N.N."/>
        </authorList>
    </citation>
    <scope>NUCLEOTIDE SEQUENCE [LARGE SCALE GENOMIC DNA]</scope>
    <source>
        <strain evidence="1 2">LMG 18387</strain>
    </source>
</reference>
<evidence type="ECO:0000313" key="2">
    <source>
        <dbReference type="Proteomes" id="UP000198606"/>
    </source>
</evidence>
<gene>
    <name evidence="1" type="ORF">SAMN05216588_115134</name>
</gene>